<dbReference type="Proteomes" id="UP000235672">
    <property type="component" value="Unassembled WGS sequence"/>
</dbReference>
<comment type="cofactor">
    <cofactor evidence="1">
        <name>FAD</name>
        <dbReference type="ChEBI" id="CHEBI:57692"/>
    </cofactor>
</comment>
<evidence type="ECO:0000259" key="6">
    <source>
        <dbReference type="Pfam" id="PF01494"/>
    </source>
</evidence>
<sequence length="414" mass="44442">MSAPHILIIGGGIGGLALAQGLKRHNIPFTLFERDASPATRAQGYRIRIAGIGAEGLHSLLPEDLWSLYQRTCAEGKGFGAKLNAIDGSQTPIVGAFGGLGGRGGGGGGPGGLVEDRKWAGKADRTILRALLLLGIKGSVKFGKTFMKYEFTESGVTAFFSDGTSETGTLLVGAEGVTSAVRKQLLPHHRYVDTNSRVLYGKTLITPELEGQFAPEVMKGGITVIQDSTPLTLFLEPTRFPNDSSVESQGRIAKTEDYMYWVLSGHAENMGLSDADFHTLNCEQAADLTMKLTEKWLPSFRCLFKLQTVSQCAPLRLISAKPERPEWKSSARVTLLGDAIHAMMPAGGSGANCALADAASLVKLIVEEGVSKEMMGKYIDGMWEYSLPAIQQSAMAAQKLLGFKGWDDTKEVEL</sequence>
<dbReference type="PRINTS" id="PR00420">
    <property type="entry name" value="RNGMNOXGNASE"/>
</dbReference>
<organism evidence="7 8">
    <name type="scientific">Hyaloscypha hepaticicola</name>
    <dbReference type="NCBI Taxonomy" id="2082293"/>
    <lineage>
        <taxon>Eukaryota</taxon>
        <taxon>Fungi</taxon>
        <taxon>Dikarya</taxon>
        <taxon>Ascomycota</taxon>
        <taxon>Pezizomycotina</taxon>
        <taxon>Leotiomycetes</taxon>
        <taxon>Helotiales</taxon>
        <taxon>Hyaloscyphaceae</taxon>
        <taxon>Hyaloscypha</taxon>
    </lineage>
</organism>
<evidence type="ECO:0000313" key="8">
    <source>
        <dbReference type="Proteomes" id="UP000235672"/>
    </source>
</evidence>
<keyword evidence="2" id="KW-0285">Flavoprotein</keyword>
<evidence type="ECO:0000256" key="3">
    <source>
        <dbReference type="ARBA" id="ARBA00022827"/>
    </source>
</evidence>
<dbReference type="Pfam" id="PF01494">
    <property type="entry name" value="FAD_binding_3"/>
    <property type="match status" value="1"/>
</dbReference>
<evidence type="ECO:0000256" key="4">
    <source>
        <dbReference type="ARBA" id="ARBA00023002"/>
    </source>
</evidence>
<dbReference type="AlphaFoldDB" id="A0A2J6PZT7"/>
<evidence type="ECO:0000256" key="1">
    <source>
        <dbReference type="ARBA" id="ARBA00001974"/>
    </source>
</evidence>
<gene>
    <name evidence="7" type="ORF">NA56DRAFT_647245</name>
</gene>
<accession>A0A2J6PZT7</accession>
<dbReference type="PANTHER" id="PTHR47178:SF5">
    <property type="entry name" value="FAD-BINDING DOMAIN-CONTAINING PROTEIN"/>
    <property type="match status" value="1"/>
</dbReference>
<reference evidence="7 8" key="1">
    <citation type="submission" date="2016-05" db="EMBL/GenBank/DDBJ databases">
        <title>A degradative enzymes factory behind the ericoid mycorrhizal symbiosis.</title>
        <authorList>
            <consortium name="DOE Joint Genome Institute"/>
            <person name="Martino E."/>
            <person name="Morin E."/>
            <person name="Grelet G."/>
            <person name="Kuo A."/>
            <person name="Kohler A."/>
            <person name="Daghino S."/>
            <person name="Barry K."/>
            <person name="Choi C."/>
            <person name="Cichocki N."/>
            <person name="Clum A."/>
            <person name="Copeland A."/>
            <person name="Hainaut M."/>
            <person name="Haridas S."/>
            <person name="Labutti K."/>
            <person name="Lindquist E."/>
            <person name="Lipzen A."/>
            <person name="Khouja H.-R."/>
            <person name="Murat C."/>
            <person name="Ohm R."/>
            <person name="Olson A."/>
            <person name="Spatafora J."/>
            <person name="Veneault-Fourrey C."/>
            <person name="Henrissat B."/>
            <person name="Grigoriev I."/>
            <person name="Martin F."/>
            <person name="Perotto S."/>
        </authorList>
    </citation>
    <scope>NUCLEOTIDE SEQUENCE [LARGE SCALE GENOMIC DNA]</scope>
    <source>
        <strain evidence="7 8">UAMH 7357</strain>
    </source>
</reference>
<dbReference type="OrthoDB" id="655030at2759"/>
<proteinExistence type="predicted"/>
<dbReference type="InterPro" id="IPR036188">
    <property type="entry name" value="FAD/NAD-bd_sf"/>
</dbReference>
<name>A0A2J6PZT7_9HELO</name>
<evidence type="ECO:0000313" key="7">
    <source>
        <dbReference type="EMBL" id="PMD19550.1"/>
    </source>
</evidence>
<keyword evidence="5" id="KW-0503">Monooxygenase</keyword>
<evidence type="ECO:0000256" key="2">
    <source>
        <dbReference type="ARBA" id="ARBA00022630"/>
    </source>
</evidence>
<dbReference type="STRING" id="1745343.A0A2J6PZT7"/>
<protein>
    <submittedName>
        <fullName evidence="7">FAD/NAD(P)-binding domain-containing protein</fullName>
    </submittedName>
</protein>
<dbReference type="Gene3D" id="3.50.50.60">
    <property type="entry name" value="FAD/NAD(P)-binding domain"/>
    <property type="match status" value="1"/>
</dbReference>
<keyword evidence="4" id="KW-0560">Oxidoreductase</keyword>
<dbReference type="Pfam" id="PF13450">
    <property type="entry name" value="NAD_binding_8"/>
    <property type="match status" value="1"/>
</dbReference>
<dbReference type="GO" id="GO:0004497">
    <property type="term" value="F:monooxygenase activity"/>
    <property type="evidence" value="ECO:0007669"/>
    <property type="project" value="UniProtKB-KW"/>
</dbReference>
<keyword evidence="3" id="KW-0274">FAD</keyword>
<dbReference type="PANTHER" id="PTHR47178">
    <property type="entry name" value="MONOOXYGENASE, FAD-BINDING"/>
    <property type="match status" value="1"/>
</dbReference>
<dbReference type="InterPro" id="IPR002938">
    <property type="entry name" value="FAD-bd"/>
</dbReference>
<keyword evidence="8" id="KW-1185">Reference proteome</keyword>
<evidence type="ECO:0000256" key="5">
    <source>
        <dbReference type="ARBA" id="ARBA00023033"/>
    </source>
</evidence>
<dbReference type="GO" id="GO:0071949">
    <property type="term" value="F:FAD binding"/>
    <property type="evidence" value="ECO:0007669"/>
    <property type="project" value="InterPro"/>
</dbReference>
<dbReference type="EMBL" id="KZ613489">
    <property type="protein sequence ID" value="PMD19550.1"/>
    <property type="molecule type" value="Genomic_DNA"/>
</dbReference>
<feature type="domain" description="FAD-binding" evidence="6">
    <location>
        <begin position="331"/>
        <end position="365"/>
    </location>
</feature>
<dbReference type="SUPFAM" id="SSF51905">
    <property type="entry name" value="FAD/NAD(P)-binding domain"/>
    <property type="match status" value="1"/>
</dbReference>